<protein>
    <recommendedName>
        <fullName evidence="5">Cobalamin adenosyltransferase-like domain-containing protein</fullName>
    </recommendedName>
</protein>
<evidence type="ECO:0000256" key="2">
    <source>
        <dbReference type="ARBA" id="ARBA00022741"/>
    </source>
</evidence>
<dbReference type="AlphaFoldDB" id="A0A7R9EGX0"/>
<evidence type="ECO:0000256" key="3">
    <source>
        <dbReference type="ARBA" id="ARBA00022840"/>
    </source>
</evidence>
<dbReference type="SUPFAM" id="SSF89028">
    <property type="entry name" value="Cobalamin adenosyltransferase-like"/>
    <property type="match status" value="1"/>
</dbReference>
<dbReference type="EMBL" id="OB796771">
    <property type="protein sequence ID" value="CAD7433775.1"/>
    <property type="molecule type" value="Genomic_DNA"/>
</dbReference>
<evidence type="ECO:0000256" key="1">
    <source>
        <dbReference type="ARBA" id="ARBA00022679"/>
    </source>
</evidence>
<evidence type="ECO:0000256" key="4">
    <source>
        <dbReference type="SAM" id="MobiDB-lite"/>
    </source>
</evidence>
<gene>
    <name evidence="6" type="ORF">TMSB3V08_LOCUS10442</name>
</gene>
<feature type="domain" description="Cobalamin adenosyltransferase-like" evidence="5">
    <location>
        <begin position="146"/>
        <end position="184"/>
    </location>
</feature>
<name>A0A7R9EGX0_9NEOP</name>
<keyword evidence="3" id="KW-0067">ATP-binding</keyword>
<feature type="compositionally biased region" description="Low complexity" evidence="4">
    <location>
        <begin position="98"/>
        <end position="109"/>
    </location>
</feature>
<dbReference type="GO" id="GO:0016740">
    <property type="term" value="F:transferase activity"/>
    <property type="evidence" value="ECO:0007669"/>
    <property type="project" value="UniProtKB-KW"/>
</dbReference>
<keyword evidence="1" id="KW-0808">Transferase</keyword>
<evidence type="ECO:0000259" key="5">
    <source>
        <dbReference type="Pfam" id="PF01923"/>
    </source>
</evidence>
<dbReference type="GO" id="GO:0005524">
    <property type="term" value="F:ATP binding"/>
    <property type="evidence" value="ECO:0007669"/>
    <property type="project" value="UniProtKB-KW"/>
</dbReference>
<dbReference type="InterPro" id="IPR036451">
    <property type="entry name" value="CblAdoTrfase-like_sf"/>
</dbReference>
<evidence type="ECO:0000313" key="6">
    <source>
        <dbReference type="EMBL" id="CAD7433775.1"/>
    </source>
</evidence>
<sequence>MYRIRKAISFEGAIKSSSTVVVWKCQFGNLPGALAALEARDLSSTESERTMLQIQEDVRLTTRSVTTAITTNTGRCEAHHRICYYDNHNKYRKTFESITSSSPSHLTSPGNDKGSSISTPWCKNTPQYIKATSQNRSSSLSPGVFFTREGDHGLTVTLTGEKREKDCDLFNAVGTTEELSSYIG</sequence>
<reference evidence="6" key="1">
    <citation type="submission" date="2020-11" db="EMBL/GenBank/DDBJ databases">
        <authorList>
            <person name="Tran Van P."/>
        </authorList>
    </citation>
    <scope>NUCLEOTIDE SEQUENCE</scope>
</reference>
<dbReference type="Pfam" id="PF01923">
    <property type="entry name" value="Cob_adeno_trans"/>
    <property type="match status" value="1"/>
</dbReference>
<accession>A0A7R9EGX0</accession>
<dbReference type="InterPro" id="IPR016030">
    <property type="entry name" value="CblAdoTrfase-like"/>
</dbReference>
<feature type="region of interest" description="Disordered" evidence="4">
    <location>
        <begin position="98"/>
        <end position="119"/>
    </location>
</feature>
<proteinExistence type="predicted"/>
<organism evidence="6">
    <name type="scientific">Timema monikensis</name>
    <dbReference type="NCBI Taxonomy" id="170555"/>
    <lineage>
        <taxon>Eukaryota</taxon>
        <taxon>Metazoa</taxon>
        <taxon>Ecdysozoa</taxon>
        <taxon>Arthropoda</taxon>
        <taxon>Hexapoda</taxon>
        <taxon>Insecta</taxon>
        <taxon>Pterygota</taxon>
        <taxon>Neoptera</taxon>
        <taxon>Polyneoptera</taxon>
        <taxon>Phasmatodea</taxon>
        <taxon>Timematodea</taxon>
        <taxon>Timematoidea</taxon>
        <taxon>Timematidae</taxon>
        <taxon>Timema</taxon>
    </lineage>
</organism>
<keyword evidence="2" id="KW-0547">Nucleotide-binding</keyword>